<reference evidence="2 3" key="1">
    <citation type="submission" date="2018-06" db="EMBL/GenBank/DDBJ databases">
        <title>Sphaerisporangium craniellae sp. nov., isolated from a marine sponge in the South China Sea.</title>
        <authorList>
            <person name="Li L."/>
        </authorList>
    </citation>
    <scope>NUCLEOTIDE SEQUENCE [LARGE SCALE GENOMIC DNA]</scope>
    <source>
        <strain evidence="2 3">LHW63015</strain>
    </source>
</reference>
<gene>
    <name evidence="2" type="ORF">DP939_11935</name>
</gene>
<dbReference type="AlphaFoldDB" id="A0A366M360"/>
<evidence type="ECO:0000256" key="1">
    <source>
        <dbReference type="SAM" id="Phobius"/>
    </source>
</evidence>
<keyword evidence="1" id="KW-0472">Membrane</keyword>
<dbReference type="EMBL" id="QMEY01000003">
    <property type="protein sequence ID" value="RBQ20477.1"/>
    <property type="molecule type" value="Genomic_DNA"/>
</dbReference>
<organism evidence="2 3">
    <name type="scientific">Spongiactinospora rosea</name>
    <dbReference type="NCBI Taxonomy" id="2248750"/>
    <lineage>
        <taxon>Bacteria</taxon>
        <taxon>Bacillati</taxon>
        <taxon>Actinomycetota</taxon>
        <taxon>Actinomycetes</taxon>
        <taxon>Streptosporangiales</taxon>
        <taxon>Streptosporangiaceae</taxon>
        <taxon>Spongiactinospora</taxon>
    </lineage>
</organism>
<keyword evidence="1" id="KW-0812">Transmembrane</keyword>
<dbReference type="Proteomes" id="UP000253303">
    <property type="component" value="Unassembled WGS sequence"/>
</dbReference>
<proteinExistence type="predicted"/>
<protein>
    <submittedName>
        <fullName evidence="2">Uncharacterized protein</fullName>
    </submittedName>
</protein>
<dbReference type="RefSeq" id="WP_113980671.1">
    <property type="nucleotide sequence ID" value="NZ_QMEY01000003.1"/>
</dbReference>
<dbReference type="OrthoDB" id="9863496at2"/>
<evidence type="ECO:0000313" key="2">
    <source>
        <dbReference type="EMBL" id="RBQ20477.1"/>
    </source>
</evidence>
<feature type="transmembrane region" description="Helical" evidence="1">
    <location>
        <begin position="20"/>
        <end position="42"/>
    </location>
</feature>
<keyword evidence="1" id="KW-1133">Transmembrane helix</keyword>
<accession>A0A366M360</accession>
<comment type="caution">
    <text evidence="2">The sequence shown here is derived from an EMBL/GenBank/DDBJ whole genome shotgun (WGS) entry which is preliminary data.</text>
</comment>
<evidence type="ECO:0000313" key="3">
    <source>
        <dbReference type="Proteomes" id="UP000253303"/>
    </source>
</evidence>
<name>A0A366M360_9ACTN</name>
<sequence>MYLYAIPVEEQVPMSFERHAALMGLTVDEAAMLLTGLSVSFISKWQTRTVPTAAEVQAELKTILTENPASEIYETMAMLSADNGGPDPSGEAHLEWYRAIVRTLAGPVVA</sequence>
<keyword evidence="3" id="KW-1185">Reference proteome</keyword>